<dbReference type="InterPro" id="IPR008972">
    <property type="entry name" value="Cupredoxin"/>
</dbReference>
<organism evidence="3 4">
    <name type="scientific">Elaphomyces granulatus</name>
    <dbReference type="NCBI Taxonomy" id="519963"/>
    <lineage>
        <taxon>Eukaryota</taxon>
        <taxon>Fungi</taxon>
        <taxon>Dikarya</taxon>
        <taxon>Ascomycota</taxon>
        <taxon>Pezizomycotina</taxon>
        <taxon>Eurotiomycetes</taxon>
        <taxon>Eurotiomycetidae</taxon>
        <taxon>Eurotiales</taxon>
        <taxon>Elaphomycetaceae</taxon>
        <taxon>Elaphomyces</taxon>
    </lineage>
</organism>
<dbReference type="EMBL" id="NPHW01004459">
    <property type="protein sequence ID" value="OXV07897.1"/>
    <property type="molecule type" value="Genomic_DNA"/>
</dbReference>
<reference evidence="3 4" key="1">
    <citation type="journal article" date="2015" name="Environ. Microbiol.">
        <title>Metagenome sequence of Elaphomyces granulatus from sporocarp tissue reveals Ascomycota ectomycorrhizal fingerprints of genome expansion and a Proteobacteria-rich microbiome.</title>
        <authorList>
            <person name="Quandt C.A."/>
            <person name="Kohler A."/>
            <person name="Hesse C.N."/>
            <person name="Sharpton T.J."/>
            <person name="Martin F."/>
            <person name="Spatafora J.W."/>
        </authorList>
    </citation>
    <scope>NUCLEOTIDE SEQUENCE [LARGE SCALE GENOMIC DNA]</scope>
    <source>
        <strain evidence="3 4">OSC145934</strain>
    </source>
</reference>
<dbReference type="OrthoDB" id="2331100at2759"/>
<keyword evidence="4" id="KW-1185">Reference proteome</keyword>
<dbReference type="CDD" id="cd00920">
    <property type="entry name" value="Cupredoxin"/>
    <property type="match status" value="1"/>
</dbReference>
<feature type="compositionally biased region" description="Low complexity" evidence="1">
    <location>
        <begin position="157"/>
        <end position="175"/>
    </location>
</feature>
<name>A0A232LVP2_9EURO</name>
<feature type="region of interest" description="Disordered" evidence="1">
    <location>
        <begin position="157"/>
        <end position="182"/>
    </location>
</feature>
<sequence length="182" mass="19387">MHFIYPFSFLTFAAAVYGQSYTSGGQVMVHVVHVGENGTLTFSPDDLQVNAGDMVQFQFYPQNHSVVQSAFNSPCEPINSVMSNVTGFKSGYMPVSESTTRVPVFTMMVNDTKPIWIYCSQKGHCQKGMVMAINAPSTGNKTFAAFKALAMGQSSSSTPYTSSSPTGTGGASAPSITTTLST</sequence>
<evidence type="ECO:0000313" key="4">
    <source>
        <dbReference type="Proteomes" id="UP000243515"/>
    </source>
</evidence>
<dbReference type="Gene3D" id="2.60.40.420">
    <property type="entry name" value="Cupredoxins - blue copper proteins"/>
    <property type="match status" value="1"/>
</dbReference>
<proteinExistence type="predicted"/>
<gene>
    <name evidence="3" type="ORF">Egran_04339</name>
</gene>
<dbReference type="PANTHER" id="PTHR34883">
    <property type="entry name" value="SERINE-RICH PROTEIN, PUTATIVE-RELATED-RELATED"/>
    <property type="match status" value="1"/>
</dbReference>
<keyword evidence="2" id="KW-0732">Signal</keyword>
<protein>
    <recommendedName>
        <fullName evidence="5">Phytocyanin domain-containing protein</fullName>
    </recommendedName>
</protein>
<evidence type="ECO:0000256" key="1">
    <source>
        <dbReference type="SAM" id="MobiDB-lite"/>
    </source>
</evidence>
<evidence type="ECO:0008006" key="5">
    <source>
        <dbReference type="Google" id="ProtNLM"/>
    </source>
</evidence>
<feature type="signal peptide" evidence="2">
    <location>
        <begin position="1"/>
        <end position="18"/>
    </location>
</feature>
<evidence type="ECO:0000256" key="2">
    <source>
        <dbReference type="SAM" id="SignalP"/>
    </source>
</evidence>
<evidence type="ECO:0000313" key="3">
    <source>
        <dbReference type="EMBL" id="OXV07897.1"/>
    </source>
</evidence>
<feature type="non-terminal residue" evidence="3">
    <location>
        <position position="182"/>
    </location>
</feature>
<dbReference type="InterPro" id="IPR052953">
    <property type="entry name" value="Ser-rich/MCO-related"/>
</dbReference>
<accession>A0A232LVP2</accession>
<feature type="chain" id="PRO_5013053856" description="Phytocyanin domain-containing protein" evidence="2">
    <location>
        <begin position="19"/>
        <end position="182"/>
    </location>
</feature>
<dbReference type="Proteomes" id="UP000243515">
    <property type="component" value="Unassembled WGS sequence"/>
</dbReference>
<comment type="caution">
    <text evidence="3">The sequence shown here is derived from an EMBL/GenBank/DDBJ whole genome shotgun (WGS) entry which is preliminary data.</text>
</comment>
<dbReference type="AlphaFoldDB" id="A0A232LVP2"/>
<dbReference type="SUPFAM" id="SSF49503">
    <property type="entry name" value="Cupredoxins"/>
    <property type="match status" value="1"/>
</dbReference>
<dbReference type="PANTHER" id="PTHR34883:SF15">
    <property type="entry name" value="EXTRACELLULAR SERINE-RICH PROTEIN"/>
    <property type="match status" value="1"/>
</dbReference>